<keyword evidence="8" id="KW-1185">Reference proteome</keyword>
<proteinExistence type="inferred from homology"/>
<feature type="binding site" evidence="4">
    <location>
        <position position="378"/>
    </location>
    <ligand>
        <name>Fe cation</name>
        <dbReference type="ChEBI" id="CHEBI:24875"/>
    </ligand>
</feature>
<dbReference type="PROSITE" id="PS50005">
    <property type="entry name" value="TPR"/>
    <property type="match status" value="1"/>
</dbReference>
<dbReference type="HAMAP" id="MF_00994">
    <property type="entry name" value="LPS_assembly_LapB"/>
    <property type="match status" value="1"/>
</dbReference>
<evidence type="ECO:0000256" key="3">
    <source>
        <dbReference type="ARBA" id="ARBA00022803"/>
    </source>
</evidence>
<keyword evidence="4" id="KW-1133">Transmembrane helix</keyword>
<keyword evidence="4" id="KW-0997">Cell inner membrane</keyword>
<feature type="binding site" evidence="4">
    <location>
        <position position="361"/>
    </location>
    <ligand>
        <name>Fe cation</name>
        <dbReference type="ChEBI" id="CHEBI:24875"/>
    </ligand>
</feature>
<evidence type="ECO:0000313" key="7">
    <source>
        <dbReference type="EMBL" id="MBM7036215.1"/>
    </source>
</evidence>
<gene>
    <name evidence="4 7" type="primary">lapB</name>
    <name evidence="7" type="ORF">JQC93_07295</name>
</gene>
<evidence type="ECO:0000256" key="4">
    <source>
        <dbReference type="HAMAP-Rule" id="MF_00994"/>
    </source>
</evidence>
<keyword evidence="4" id="KW-0408">Iron</keyword>
<feature type="domain" description="LapB rubredoxin metal binding" evidence="6">
    <location>
        <begin position="359"/>
        <end position="386"/>
    </location>
</feature>
<dbReference type="Gene3D" id="1.25.40.10">
    <property type="entry name" value="Tetratricopeptide repeat domain"/>
    <property type="match status" value="2"/>
</dbReference>
<dbReference type="SMART" id="SM00028">
    <property type="entry name" value="TPR"/>
    <property type="match status" value="5"/>
</dbReference>
<feature type="repeat" description="TPR" evidence="5">
    <location>
        <begin position="218"/>
        <end position="251"/>
    </location>
</feature>
<evidence type="ECO:0000259" key="6">
    <source>
        <dbReference type="Pfam" id="PF18073"/>
    </source>
</evidence>
<dbReference type="Proteomes" id="UP000809621">
    <property type="component" value="Unassembled WGS sequence"/>
</dbReference>
<keyword evidence="4" id="KW-1003">Cell membrane</keyword>
<comment type="subcellular location">
    <subcellularLocation>
        <location evidence="4">Cell inner membrane</location>
        <topology evidence="4">Single-pass membrane protein</topology>
        <orientation evidence="4">Cytoplasmic side</orientation>
    </subcellularLocation>
</comment>
<keyword evidence="3 4" id="KW-0802">TPR repeat</keyword>
<evidence type="ECO:0000313" key="8">
    <source>
        <dbReference type="Proteomes" id="UP000809621"/>
    </source>
</evidence>
<dbReference type="PANTHER" id="PTHR45586:SF1">
    <property type="entry name" value="LIPOPOLYSACCHARIDE ASSEMBLY PROTEIN B"/>
    <property type="match status" value="1"/>
</dbReference>
<feature type="binding site" evidence="4">
    <location>
        <position position="375"/>
    </location>
    <ligand>
        <name>Fe cation</name>
        <dbReference type="ChEBI" id="CHEBI:24875"/>
    </ligand>
</feature>
<organism evidence="7 8">
    <name type="scientific">Vibrio ulleungensis</name>
    <dbReference type="NCBI Taxonomy" id="2807619"/>
    <lineage>
        <taxon>Bacteria</taxon>
        <taxon>Pseudomonadati</taxon>
        <taxon>Pseudomonadota</taxon>
        <taxon>Gammaproteobacteria</taxon>
        <taxon>Vibrionales</taxon>
        <taxon>Vibrionaceae</taxon>
        <taxon>Vibrio</taxon>
    </lineage>
</organism>
<keyword evidence="4" id="KW-0472">Membrane</keyword>
<feature type="topological domain" description="Cytoplasmic" evidence="4">
    <location>
        <begin position="21"/>
        <end position="393"/>
    </location>
</feature>
<evidence type="ECO:0000256" key="2">
    <source>
        <dbReference type="ARBA" id="ARBA00022737"/>
    </source>
</evidence>
<dbReference type="SUPFAM" id="SSF48452">
    <property type="entry name" value="TPR-like"/>
    <property type="match status" value="2"/>
</dbReference>
<dbReference type="InterPro" id="IPR011990">
    <property type="entry name" value="TPR-like_helical_dom_sf"/>
</dbReference>
<dbReference type="InterPro" id="IPR019734">
    <property type="entry name" value="TPR_rpt"/>
</dbReference>
<comment type="caution">
    <text evidence="7">The sequence shown here is derived from an EMBL/GenBank/DDBJ whole genome shotgun (WGS) entry which is preliminary data.</text>
</comment>
<evidence type="ECO:0000256" key="5">
    <source>
        <dbReference type="PROSITE-ProRule" id="PRU00339"/>
    </source>
</evidence>
<name>A0ABS2HF68_9VIBR</name>
<keyword evidence="2 4" id="KW-0677">Repeat</keyword>
<dbReference type="InterPro" id="IPR030865">
    <property type="entry name" value="LapB"/>
</dbReference>
<dbReference type="Pfam" id="PF13176">
    <property type="entry name" value="TPR_7"/>
    <property type="match status" value="1"/>
</dbReference>
<comment type="similarity">
    <text evidence="4">Belongs to the LapB family.</text>
</comment>
<dbReference type="EMBL" id="JAFEUM010000002">
    <property type="protein sequence ID" value="MBM7036215.1"/>
    <property type="molecule type" value="Genomic_DNA"/>
</dbReference>
<dbReference type="Pfam" id="PF13432">
    <property type="entry name" value="TPR_16"/>
    <property type="match status" value="1"/>
</dbReference>
<dbReference type="NCBIfam" id="NF008756">
    <property type="entry name" value="PRK11788.1-4"/>
    <property type="match status" value="1"/>
</dbReference>
<keyword evidence="4" id="KW-0812">Transmembrane</keyword>
<dbReference type="NCBIfam" id="NF008753">
    <property type="entry name" value="PRK11788.1-1"/>
    <property type="match status" value="1"/>
</dbReference>
<sequence length="393" mass="44856">MLELLFLLLPIAAAYGWYMGYRSASQKRQEHSNQISQQYVRGLNLLLSEQSDQAVDHFIELLQVDKETIDTHLALGNLFRSRGEVDRAIRIHQNLISRSGLTLEQKNIALQQLAKDYMASGFLDRAERIFEQLVEEPAHREPALTQLVAIYQQTREWSKAIDYAQQLQKYGKRSTKRSTSRSISHYWCELAVIEQSATNTPKAIQFYKKAISADARCTRANIELGKIFLSDENYKQAITHFENVLDQDPDFVSEVLPNLADCYYHTDNEAGLVRFLKRCTEQGGGASVELMLAQIVAQHEGAAEAQYLLTGRLIKNPTMKGFYRLIDYHIQEAEEGRAKASLQTIQKLVGEQLKVKPHFRCRHCGFSTHASHWHCPSCKNWGTIKPIRGLDGE</sequence>
<dbReference type="InterPro" id="IPR041166">
    <property type="entry name" value="Rubredoxin_2"/>
</dbReference>
<protein>
    <recommendedName>
        <fullName evidence="4">Lipopolysaccharide assembly protein B</fullName>
    </recommendedName>
</protein>
<evidence type="ECO:0000256" key="1">
    <source>
        <dbReference type="ARBA" id="ARBA00022723"/>
    </source>
</evidence>
<feature type="binding site" evidence="4">
    <location>
        <position position="364"/>
    </location>
    <ligand>
        <name>Fe cation</name>
        <dbReference type="ChEBI" id="CHEBI:24875"/>
    </ligand>
</feature>
<dbReference type="Pfam" id="PF18073">
    <property type="entry name" value="Zn_ribbon_LapB"/>
    <property type="match status" value="1"/>
</dbReference>
<dbReference type="InterPro" id="IPR051012">
    <property type="entry name" value="CellSynth/LPSAsmb/PSIAsmb"/>
</dbReference>
<keyword evidence="1 4" id="KW-0479">Metal-binding</keyword>
<reference evidence="7 8" key="1">
    <citation type="submission" date="2021-02" db="EMBL/GenBank/DDBJ databases">
        <authorList>
            <person name="Park J.-S."/>
        </authorList>
    </citation>
    <scope>NUCLEOTIDE SEQUENCE [LARGE SCALE GENOMIC DNA]</scope>
    <source>
        <strain evidence="7 8">188UL20-2</strain>
    </source>
</reference>
<comment type="function">
    <text evidence="4">Modulates cellular lipopolysaccharide (LPS) levels by regulating LpxC, which is involved in lipid A biosynthesis. May act by modulating the proteolytic activity of FtsH towards LpxC. May also coordinate assembly of proteins involved in LPS synthesis at the plasma membrane.</text>
</comment>
<dbReference type="RefSeq" id="WP_205157801.1">
    <property type="nucleotide sequence ID" value="NZ_JAFEUM010000002.1"/>
</dbReference>
<dbReference type="PANTHER" id="PTHR45586">
    <property type="entry name" value="TPR REPEAT-CONTAINING PROTEIN PA4667"/>
    <property type="match status" value="1"/>
</dbReference>
<accession>A0ABS2HF68</accession>
<dbReference type="NCBIfam" id="NF008757">
    <property type="entry name" value="PRK11788.1-5"/>
    <property type="match status" value="1"/>
</dbReference>